<dbReference type="Proteomes" id="UP001431902">
    <property type="component" value="Unassembled WGS sequence"/>
</dbReference>
<dbReference type="SUPFAM" id="SSF53850">
    <property type="entry name" value="Periplasmic binding protein-like II"/>
    <property type="match status" value="1"/>
</dbReference>
<dbReference type="PANTHER" id="PTHR42928">
    <property type="entry name" value="TRICARBOXYLATE-BINDING PROTEIN"/>
    <property type="match status" value="1"/>
</dbReference>
<evidence type="ECO:0000313" key="2">
    <source>
        <dbReference type="EMBL" id="MDI9234784.1"/>
    </source>
</evidence>
<proteinExistence type="inferred from homology"/>
<accession>A0ABT6XA02</accession>
<dbReference type="PANTHER" id="PTHR42928:SF5">
    <property type="entry name" value="BLR1237 PROTEIN"/>
    <property type="match status" value="1"/>
</dbReference>
<sequence length="339" mass="36313">MALPCTAFTPGRRKTLAGALLAVLCMGPLTGLVWAQDAVWPTPGKPVRIVLPFPAGSGTDGLARTIARKLNDETGGNFVVDNKPGAGTLIGAQDVARASNDGHTLLYTIVVTHTQNPHLYSKLPYDPFKDFTPIMQVARSATVLVVNKESPFNSVRDMVNYARSNPGKLNFASYSQGSTSHLNAEMLMLRSNTQMVHVPYKGTPDATRALMAGDVQFYFDGTATAVEGAKAGRFKLLAVAADKRLSVLPDLPTMTEAGVEGIDIVGWQGFFAPGNMSAALAKKISDTVGRALKSSEVSQMIANQGNEVSGAGPEEFARIVKRDHERWGSVIKRLNLKLD</sequence>
<name>A0ABT6XA02_9BURK</name>
<keyword evidence="3" id="KW-1185">Reference proteome</keyword>
<gene>
    <name evidence="2" type="ORF">QLQ16_13180</name>
</gene>
<dbReference type="InterPro" id="IPR042100">
    <property type="entry name" value="Bug_dom1"/>
</dbReference>
<dbReference type="Gene3D" id="3.40.190.10">
    <property type="entry name" value="Periplasmic binding protein-like II"/>
    <property type="match status" value="1"/>
</dbReference>
<reference evidence="2" key="1">
    <citation type="submission" date="2023-05" db="EMBL/GenBank/DDBJ databases">
        <title>Limnohabitans sp. strain HM2-2 Genome sequencing and assembly.</title>
        <authorList>
            <person name="Jung Y."/>
        </authorList>
    </citation>
    <scope>NUCLEOTIDE SEQUENCE</scope>
    <source>
        <strain evidence="2">HM2-2</strain>
    </source>
</reference>
<protein>
    <submittedName>
        <fullName evidence="2">Tripartite tricarboxylate transporter substrate binding protein</fullName>
    </submittedName>
</protein>
<dbReference type="Gene3D" id="3.40.190.150">
    <property type="entry name" value="Bordetella uptake gene, domain 1"/>
    <property type="match status" value="1"/>
</dbReference>
<comment type="caution">
    <text evidence="2">The sequence shown here is derived from an EMBL/GenBank/DDBJ whole genome shotgun (WGS) entry which is preliminary data.</text>
</comment>
<dbReference type="EMBL" id="JASGBH010000010">
    <property type="protein sequence ID" value="MDI9234784.1"/>
    <property type="molecule type" value="Genomic_DNA"/>
</dbReference>
<dbReference type="PIRSF" id="PIRSF017082">
    <property type="entry name" value="YflP"/>
    <property type="match status" value="1"/>
</dbReference>
<dbReference type="CDD" id="cd07012">
    <property type="entry name" value="PBP2_Bug_TTT"/>
    <property type="match status" value="1"/>
</dbReference>
<evidence type="ECO:0000313" key="3">
    <source>
        <dbReference type="Proteomes" id="UP001431902"/>
    </source>
</evidence>
<dbReference type="Pfam" id="PF03401">
    <property type="entry name" value="TctC"/>
    <property type="match status" value="1"/>
</dbReference>
<comment type="similarity">
    <text evidence="1">Belongs to the UPF0065 (bug) family.</text>
</comment>
<evidence type="ECO:0000256" key="1">
    <source>
        <dbReference type="ARBA" id="ARBA00006987"/>
    </source>
</evidence>
<dbReference type="InterPro" id="IPR005064">
    <property type="entry name" value="BUG"/>
</dbReference>
<organism evidence="2 3">
    <name type="scientific">Limnohabitans lacus</name>
    <dbReference type="NCBI Taxonomy" id="3045173"/>
    <lineage>
        <taxon>Bacteria</taxon>
        <taxon>Pseudomonadati</taxon>
        <taxon>Pseudomonadota</taxon>
        <taxon>Betaproteobacteria</taxon>
        <taxon>Burkholderiales</taxon>
        <taxon>Comamonadaceae</taxon>
        <taxon>Limnohabitans</taxon>
    </lineage>
</organism>
<dbReference type="RefSeq" id="WP_283225131.1">
    <property type="nucleotide sequence ID" value="NZ_JASGBH010000010.1"/>
</dbReference>